<sequence length="54" mass="6234">MIPLVFDNINNKYCFEGKISATTRIQTEKIALLTWIIQKVKGQTIMNIVMPQTH</sequence>
<gene>
    <name evidence="1" type="ORF">BN938_2610</name>
</gene>
<accession>A0A060RAL5</accession>
<dbReference type="Proteomes" id="UP000027616">
    <property type="component" value="Chromosome I"/>
</dbReference>
<dbReference type="AlphaFoldDB" id="A0A060RAL5"/>
<name>A0A060RAL5_9BACT</name>
<dbReference type="HOGENOM" id="CLU_3045505_0_0_10"/>
<evidence type="ECO:0000313" key="1">
    <source>
        <dbReference type="EMBL" id="CDN32680.1"/>
    </source>
</evidence>
<organism evidence="1 2">
    <name type="scientific">Mucinivorans hirudinis</name>
    <dbReference type="NCBI Taxonomy" id="1433126"/>
    <lineage>
        <taxon>Bacteria</taxon>
        <taxon>Pseudomonadati</taxon>
        <taxon>Bacteroidota</taxon>
        <taxon>Bacteroidia</taxon>
        <taxon>Bacteroidales</taxon>
        <taxon>Rikenellaceae</taxon>
        <taxon>Mucinivorans</taxon>
    </lineage>
</organism>
<dbReference type="EMBL" id="HG934468">
    <property type="protein sequence ID" value="CDN32680.1"/>
    <property type="molecule type" value="Genomic_DNA"/>
</dbReference>
<protein>
    <submittedName>
        <fullName evidence="1">Uncharacterized protein</fullName>
    </submittedName>
</protein>
<keyword evidence="2" id="KW-1185">Reference proteome</keyword>
<dbReference type="KEGG" id="rbc:BN938_2610"/>
<reference evidence="1 2" key="1">
    <citation type="journal article" date="2015" name="Genome Announc.">
        <title>Complete Genome Sequence of the Novel Leech Symbiont Mucinivorans hirudinis M3T.</title>
        <authorList>
            <person name="Nelson M.C."/>
            <person name="Bomar L."/>
            <person name="Graf J."/>
        </authorList>
    </citation>
    <scope>NUCLEOTIDE SEQUENCE [LARGE SCALE GENOMIC DNA]</scope>
    <source>
        <strain evidence="2">M3</strain>
    </source>
</reference>
<proteinExistence type="predicted"/>
<evidence type="ECO:0000313" key="2">
    <source>
        <dbReference type="Proteomes" id="UP000027616"/>
    </source>
</evidence>